<protein>
    <recommendedName>
        <fullName evidence="4">rhomboid protease</fullName>
        <ecNumber evidence="4">3.4.21.105</ecNumber>
    </recommendedName>
</protein>
<keyword evidence="11 12" id="KW-0472">Membrane</keyword>
<keyword evidence="9" id="KW-0106">Calcium</keyword>
<dbReference type="InterPro" id="IPR018247">
    <property type="entry name" value="EF_Hand_1_Ca_BS"/>
</dbReference>
<evidence type="ECO:0000256" key="2">
    <source>
        <dbReference type="ARBA" id="ARBA00004141"/>
    </source>
</evidence>
<feature type="transmembrane region" description="Helical" evidence="12">
    <location>
        <begin position="435"/>
        <end position="452"/>
    </location>
</feature>
<dbReference type="GO" id="GO:0006508">
    <property type="term" value="P:proteolysis"/>
    <property type="evidence" value="ECO:0007669"/>
    <property type="project" value="UniProtKB-KW"/>
</dbReference>
<keyword evidence="7 12" id="KW-0378">Hydrolase</keyword>
<feature type="transmembrane region" description="Helical" evidence="12">
    <location>
        <begin position="464"/>
        <end position="485"/>
    </location>
</feature>
<evidence type="ECO:0000256" key="11">
    <source>
        <dbReference type="ARBA" id="ARBA00023136"/>
    </source>
</evidence>
<evidence type="ECO:0000313" key="14">
    <source>
        <dbReference type="EMBL" id="KCV70514.1"/>
    </source>
</evidence>
<dbReference type="Proteomes" id="UP000030693">
    <property type="component" value="Unassembled WGS sequence"/>
</dbReference>
<dbReference type="SUPFAM" id="SSF47473">
    <property type="entry name" value="EF-hand"/>
    <property type="match status" value="1"/>
</dbReference>
<feature type="transmembrane region" description="Helical" evidence="12">
    <location>
        <begin position="410"/>
        <end position="429"/>
    </location>
</feature>
<evidence type="ECO:0000313" key="15">
    <source>
        <dbReference type="Proteomes" id="UP000030693"/>
    </source>
</evidence>
<evidence type="ECO:0000256" key="5">
    <source>
        <dbReference type="ARBA" id="ARBA00022670"/>
    </source>
</evidence>
<evidence type="ECO:0000256" key="4">
    <source>
        <dbReference type="ARBA" id="ARBA00013039"/>
    </source>
</evidence>
<dbReference type="GO" id="GO:0005509">
    <property type="term" value="F:calcium ion binding"/>
    <property type="evidence" value="ECO:0007669"/>
    <property type="project" value="InterPro"/>
</dbReference>
<comment type="function">
    <text evidence="12">Serine protease involved in intramembrane proteolysis.</text>
</comment>
<feature type="transmembrane region" description="Helical" evidence="12">
    <location>
        <begin position="377"/>
        <end position="398"/>
    </location>
</feature>
<dbReference type="Gene3D" id="1.10.238.10">
    <property type="entry name" value="EF-hand"/>
    <property type="match status" value="1"/>
</dbReference>
<dbReference type="GO" id="GO:0016020">
    <property type="term" value="C:membrane"/>
    <property type="evidence" value="ECO:0007669"/>
    <property type="project" value="UniProtKB-SubCell"/>
</dbReference>
<dbReference type="Pfam" id="PF01694">
    <property type="entry name" value="Rhomboid"/>
    <property type="match status" value="1"/>
</dbReference>
<dbReference type="InterPro" id="IPR011992">
    <property type="entry name" value="EF-hand-dom_pair"/>
</dbReference>
<dbReference type="InterPro" id="IPR035952">
    <property type="entry name" value="Rhomboid-like_sf"/>
</dbReference>
<dbReference type="PROSITE" id="PS50222">
    <property type="entry name" value="EF_HAND_2"/>
    <property type="match status" value="2"/>
</dbReference>
<dbReference type="STRING" id="691883.A0A058Z8A4"/>
<accession>A0A058Z8A4</accession>
<dbReference type="AlphaFoldDB" id="A0A058Z8A4"/>
<dbReference type="GeneID" id="20527588"/>
<dbReference type="PANTHER" id="PTHR22936:SF69">
    <property type="entry name" value="RHOMBOID-LIKE PROTEIN"/>
    <property type="match status" value="1"/>
</dbReference>
<evidence type="ECO:0000259" key="13">
    <source>
        <dbReference type="PROSITE" id="PS50222"/>
    </source>
</evidence>
<dbReference type="Pfam" id="PF13499">
    <property type="entry name" value="EF-hand_7"/>
    <property type="match status" value="1"/>
</dbReference>
<dbReference type="EMBL" id="KB932204">
    <property type="protein sequence ID" value="KCV70514.1"/>
    <property type="molecule type" value="Genomic_DNA"/>
</dbReference>
<feature type="transmembrane region" description="Helical" evidence="12">
    <location>
        <begin position="318"/>
        <end position="340"/>
    </location>
</feature>
<proteinExistence type="inferred from homology"/>
<dbReference type="InterPro" id="IPR002048">
    <property type="entry name" value="EF_hand_dom"/>
</dbReference>
<dbReference type="eggNOG" id="KOG2290">
    <property type="taxonomic scope" value="Eukaryota"/>
</dbReference>
<feature type="transmembrane region" description="Helical" evidence="12">
    <location>
        <begin position="207"/>
        <end position="226"/>
    </location>
</feature>
<evidence type="ECO:0000256" key="1">
    <source>
        <dbReference type="ARBA" id="ARBA00000156"/>
    </source>
</evidence>
<dbReference type="SUPFAM" id="SSF144091">
    <property type="entry name" value="Rhomboid-like"/>
    <property type="match status" value="1"/>
</dbReference>
<dbReference type="InterPro" id="IPR022764">
    <property type="entry name" value="Peptidase_S54_rhomboid_dom"/>
</dbReference>
<organism evidence="14">
    <name type="scientific">Fonticula alba</name>
    <name type="common">Slime mold</name>
    <dbReference type="NCBI Taxonomy" id="691883"/>
    <lineage>
        <taxon>Eukaryota</taxon>
        <taxon>Rotosphaerida</taxon>
        <taxon>Fonticulaceae</taxon>
        <taxon>Fonticula</taxon>
    </lineage>
</organism>
<dbReference type="PANTHER" id="PTHR22936">
    <property type="entry name" value="RHOMBOID-RELATED"/>
    <property type="match status" value="1"/>
</dbReference>
<gene>
    <name evidence="14" type="ORF">H696_02863</name>
</gene>
<feature type="domain" description="EF-hand" evidence="13">
    <location>
        <begin position="37"/>
        <end position="72"/>
    </location>
</feature>
<evidence type="ECO:0000256" key="6">
    <source>
        <dbReference type="ARBA" id="ARBA00022692"/>
    </source>
</evidence>
<keyword evidence="6 12" id="KW-0812">Transmembrane</keyword>
<comment type="similarity">
    <text evidence="3 12">Belongs to the peptidase S54 family.</text>
</comment>
<feature type="transmembrane region" description="Helical" evidence="12">
    <location>
        <begin position="352"/>
        <end position="371"/>
    </location>
</feature>
<dbReference type="EC" id="3.4.21.105" evidence="4"/>
<reference evidence="14" key="1">
    <citation type="submission" date="2013-04" db="EMBL/GenBank/DDBJ databases">
        <title>The Genome Sequence of Fonticula alba ATCC 38817.</title>
        <authorList>
            <consortium name="The Broad Institute Genomics Platform"/>
            <person name="Russ C."/>
            <person name="Cuomo C."/>
            <person name="Burger G."/>
            <person name="Gray M.W."/>
            <person name="Holland P.W.H."/>
            <person name="King N."/>
            <person name="Lang F.B.F."/>
            <person name="Roger A.J."/>
            <person name="Ruiz-Trillo I."/>
            <person name="Brown M."/>
            <person name="Walker B."/>
            <person name="Young S."/>
            <person name="Zeng Q."/>
            <person name="Gargeya S."/>
            <person name="Fitzgerald M."/>
            <person name="Haas B."/>
            <person name="Abouelleil A."/>
            <person name="Allen A.W."/>
            <person name="Alvarado L."/>
            <person name="Arachchi H.M."/>
            <person name="Berlin A.M."/>
            <person name="Chapman S.B."/>
            <person name="Gainer-Dewar J."/>
            <person name="Goldberg J."/>
            <person name="Griggs A."/>
            <person name="Gujja S."/>
            <person name="Hansen M."/>
            <person name="Howarth C."/>
            <person name="Imamovic A."/>
            <person name="Ireland A."/>
            <person name="Larimer J."/>
            <person name="McCowan C."/>
            <person name="Murphy C."/>
            <person name="Pearson M."/>
            <person name="Poon T.W."/>
            <person name="Priest M."/>
            <person name="Roberts A."/>
            <person name="Saif S."/>
            <person name="Shea T."/>
            <person name="Sisk P."/>
            <person name="Sykes S."/>
            <person name="Wortman J."/>
            <person name="Nusbaum C."/>
            <person name="Birren B."/>
        </authorList>
    </citation>
    <scope>NUCLEOTIDE SEQUENCE [LARGE SCALE GENOMIC DNA]</scope>
    <source>
        <strain evidence="14">ATCC 38817</strain>
    </source>
</reference>
<keyword evidence="15" id="KW-1185">Reference proteome</keyword>
<sequence>MSKGAPGPQAYEMAVLKAPPSTQAHPADRPDLGFTFATIESLLRCFALLDLDGDGLIQLLELRILFRAFKTGYDENFTRSVLSMFDFDRSGSIEHEDFLSRMALLQHRDPVIFSKLLAKVNSDADNTELTRYTLGCMVKLVTINQLRRRSSLYVRDTPQSTGSGIQYHTIRAAKRAVGLEDSKTAMPTHVQKQLVDERKRTNQRIPWFLYLITVVQVAMVITSLFMNKGIQPIGENLMIGPSNQILLHLGAKFGPCMRPEPWVVAEFPDTFPCPPEYQGTYQPKLPGGECTYYMVLEEKCGMGGFGMMDSIPLQAWRFITPMFLHTGAIHLIINMIFTSWRGLDIEKKIGSFRFMIIFCLSGIFGIAFSAAMTPNQIACGSSASLFSLLAILKIDLFLNWRVVQNPWRHLFTLVAVAVILLGIGLLPFVDNFMQIGGYIAGILSAVILVPHIKISAAGRRWRVFAIICALLILAGIFFGVFYTFYDGQETNYCWWCEALNCMPQGTPWCAGVSS</sequence>
<dbReference type="GO" id="GO:0004252">
    <property type="term" value="F:serine-type endopeptidase activity"/>
    <property type="evidence" value="ECO:0007669"/>
    <property type="project" value="InterPro"/>
</dbReference>
<dbReference type="RefSeq" id="XP_009495030.1">
    <property type="nucleotide sequence ID" value="XM_009496755.1"/>
</dbReference>
<evidence type="ECO:0000256" key="9">
    <source>
        <dbReference type="ARBA" id="ARBA00022837"/>
    </source>
</evidence>
<name>A0A058Z8A4_FONAL</name>
<keyword evidence="10 12" id="KW-1133">Transmembrane helix</keyword>
<dbReference type="PROSITE" id="PS00018">
    <property type="entry name" value="EF_HAND_1"/>
    <property type="match status" value="2"/>
</dbReference>
<feature type="domain" description="EF-hand" evidence="13">
    <location>
        <begin position="73"/>
        <end position="108"/>
    </location>
</feature>
<evidence type="ECO:0000256" key="7">
    <source>
        <dbReference type="ARBA" id="ARBA00022801"/>
    </source>
</evidence>
<evidence type="ECO:0000256" key="3">
    <source>
        <dbReference type="ARBA" id="ARBA00009045"/>
    </source>
</evidence>
<dbReference type="CDD" id="cd00051">
    <property type="entry name" value="EFh"/>
    <property type="match status" value="1"/>
</dbReference>
<dbReference type="InterPro" id="IPR002610">
    <property type="entry name" value="Peptidase_S54_rhomboid-like"/>
</dbReference>
<keyword evidence="8 12" id="KW-0720">Serine protease</keyword>
<dbReference type="Gene3D" id="1.20.1540.10">
    <property type="entry name" value="Rhomboid-like"/>
    <property type="match status" value="1"/>
</dbReference>
<evidence type="ECO:0000256" key="8">
    <source>
        <dbReference type="ARBA" id="ARBA00022825"/>
    </source>
</evidence>
<comment type="catalytic activity">
    <reaction evidence="1 12">
        <text>Cleaves type-1 transmembrane domains using a catalytic dyad composed of serine and histidine that are contributed by different transmembrane domains.</text>
        <dbReference type="EC" id="3.4.21.105"/>
    </reaction>
</comment>
<dbReference type="SMART" id="SM00054">
    <property type="entry name" value="EFh"/>
    <property type="match status" value="2"/>
</dbReference>
<dbReference type="OrthoDB" id="2146116at2759"/>
<keyword evidence="5 12" id="KW-0645">Protease</keyword>
<evidence type="ECO:0000256" key="12">
    <source>
        <dbReference type="RuleBase" id="RU362115"/>
    </source>
</evidence>
<comment type="subcellular location">
    <subcellularLocation>
        <location evidence="2 12">Membrane</location>
        <topology evidence="2 12">Multi-pass membrane protein</topology>
    </subcellularLocation>
</comment>
<evidence type="ECO:0000256" key="10">
    <source>
        <dbReference type="ARBA" id="ARBA00022989"/>
    </source>
</evidence>